<feature type="transmembrane region" description="Helical" evidence="8">
    <location>
        <begin position="182"/>
        <end position="200"/>
    </location>
</feature>
<feature type="transmembrane region" description="Helical" evidence="8">
    <location>
        <begin position="78"/>
        <end position="98"/>
    </location>
</feature>
<evidence type="ECO:0000256" key="4">
    <source>
        <dbReference type="ARBA" id="ARBA00022692"/>
    </source>
</evidence>
<feature type="transmembrane region" description="Helical" evidence="8">
    <location>
        <begin position="404"/>
        <end position="421"/>
    </location>
</feature>
<dbReference type="PRINTS" id="PR01130">
    <property type="entry name" value="DERENTRNSPRT"/>
</dbReference>
<feature type="compositionally biased region" description="Basic and acidic residues" evidence="7">
    <location>
        <begin position="7"/>
        <end position="16"/>
    </location>
</feature>
<evidence type="ECO:0000313" key="10">
    <source>
        <dbReference type="Proteomes" id="UP001515480"/>
    </source>
</evidence>
<dbReference type="GO" id="GO:0005886">
    <property type="term" value="C:plasma membrane"/>
    <property type="evidence" value="ECO:0007669"/>
    <property type="project" value="TreeGrafter"/>
</dbReference>
<evidence type="ECO:0000256" key="6">
    <source>
        <dbReference type="ARBA" id="ARBA00023136"/>
    </source>
</evidence>
<gene>
    <name evidence="9" type="ORF">AB1Y20_010501</name>
</gene>
<evidence type="ECO:0000256" key="7">
    <source>
        <dbReference type="SAM" id="MobiDB-lite"/>
    </source>
</evidence>
<evidence type="ECO:0008006" key="11">
    <source>
        <dbReference type="Google" id="ProtNLM"/>
    </source>
</evidence>
<feature type="transmembrane region" description="Helical" evidence="8">
    <location>
        <begin position="332"/>
        <end position="354"/>
    </location>
</feature>
<dbReference type="Pfam" id="PF01733">
    <property type="entry name" value="Nucleoside_tran"/>
    <property type="match status" value="1"/>
</dbReference>
<feature type="transmembrane region" description="Helical" evidence="8">
    <location>
        <begin position="476"/>
        <end position="502"/>
    </location>
</feature>
<evidence type="ECO:0000256" key="2">
    <source>
        <dbReference type="ARBA" id="ARBA00007965"/>
    </source>
</evidence>
<sequence length="519" mass="55786">MLTNSEKLQREPRTESADDSNDSLSTSALPPADHCYFVWFIMYLQGVGALFPWNAFITPVDYFQLRFEGSSFKSSFESIFTTTFTLMGILTIIALQWAQEYVSVSTRIKGSLVLLLLIFAVVTLLAVLPLFKSDDTFLESLSDGAGFQFGILELCVGLSGMAVAVLTGSVTSYSSIYGSGAYIQAVVGGQGIAGLTVSLGNMLRSVPSVSNDCAGTQSDQLAHDREVVTGAAIYFGASCFVLFCCLVSFIHVEKIPFTRACLKQSEGLPPSPTMPSATDMDGMLLQRASGSSRLGSVPLLNHAACGEEAPEPYTQLAALAAPPRLARTLWKWCLSMTLIYTVTIALFPSLTANIESTGSGIAGQSDCLWSNPKSGLFGPFLFVMFNLGDTIGRNLPPSLSRVNVILALVACRVVFVPLFILCKSNSDDPLLPSLLNSSDAFPILVMLVFAVSNGWLTSCIFVHSASVVSPELRQRACTFIVLFLNSGLSIGAMLSFFTRWLMCRCSCNPFLAPNASAVN</sequence>
<keyword evidence="3" id="KW-0813">Transport</keyword>
<accession>A0AB34INS5</accession>
<dbReference type="Proteomes" id="UP001515480">
    <property type="component" value="Unassembled WGS sequence"/>
</dbReference>
<feature type="transmembrane region" description="Helical" evidence="8">
    <location>
        <begin position="110"/>
        <end position="131"/>
    </location>
</feature>
<dbReference type="GO" id="GO:0034257">
    <property type="term" value="F:nicotinamide riboside transmembrane transporter activity"/>
    <property type="evidence" value="ECO:0007669"/>
    <property type="project" value="TreeGrafter"/>
</dbReference>
<evidence type="ECO:0000256" key="3">
    <source>
        <dbReference type="ARBA" id="ARBA00022448"/>
    </source>
</evidence>
<keyword evidence="10" id="KW-1185">Reference proteome</keyword>
<feature type="transmembrane region" description="Helical" evidence="8">
    <location>
        <begin position="374"/>
        <end position="392"/>
    </location>
</feature>
<feature type="transmembrane region" description="Helical" evidence="8">
    <location>
        <begin position="151"/>
        <end position="170"/>
    </location>
</feature>
<feature type="transmembrane region" description="Helical" evidence="8">
    <location>
        <begin position="36"/>
        <end position="58"/>
    </location>
</feature>
<dbReference type="AlphaFoldDB" id="A0AB34INS5"/>
<protein>
    <recommendedName>
        <fullName evidence="11">Equilibrative nucleoside transporter 1</fullName>
    </recommendedName>
</protein>
<proteinExistence type="inferred from homology"/>
<keyword evidence="6 8" id="KW-0472">Membrane</keyword>
<evidence type="ECO:0000256" key="5">
    <source>
        <dbReference type="ARBA" id="ARBA00022989"/>
    </source>
</evidence>
<feature type="region of interest" description="Disordered" evidence="7">
    <location>
        <begin position="1"/>
        <end position="25"/>
    </location>
</feature>
<evidence type="ECO:0000256" key="8">
    <source>
        <dbReference type="SAM" id="Phobius"/>
    </source>
</evidence>
<organism evidence="9 10">
    <name type="scientific">Prymnesium parvum</name>
    <name type="common">Toxic golden alga</name>
    <dbReference type="NCBI Taxonomy" id="97485"/>
    <lineage>
        <taxon>Eukaryota</taxon>
        <taxon>Haptista</taxon>
        <taxon>Haptophyta</taxon>
        <taxon>Prymnesiophyceae</taxon>
        <taxon>Prymnesiales</taxon>
        <taxon>Prymnesiaceae</taxon>
        <taxon>Prymnesium</taxon>
    </lineage>
</organism>
<dbReference type="PANTHER" id="PTHR10332">
    <property type="entry name" value="EQUILIBRATIVE NUCLEOSIDE TRANSPORTER"/>
    <property type="match status" value="1"/>
</dbReference>
<evidence type="ECO:0000256" key="1">
    <source>
        <dbReference type="ARBA" id="ARBA00004141"/>
    </source>
</evidence>
<keyword evidence="5 8" id="KW-1133">Transmembrane helix</keyword>
<name>A0AB34INS5_PRYPA</name>
<comment type="caution">
    <text evidence="9">The sequence shown here is derived from an EMBL/GenBank/DDBJ whole genome shotgun (WGS) entry which is preliminary data.</text>
</comment>
<comment type="subcellular location">
    <subcellularLocation>
        <location evidence="1">Membrane</location>
        <topology evidence="1">Multi-pass membrane protein</topology>
    </subcellularLocation>
</comment>
<keyword evidence="4 8" id="KW-0812">Transmembrane</keyword>
<evidence type="ECO:0000313" key="9">
    <source>
        <dbReference type="EMBL" id="KAL1504091.1"/>
    </source>
</evidence>
<dbReference type="PIRSF" id="PIRSF016379">
    <property type="entry name" value="ENT"/>
    <property type="match status" value="1"/>
</dbReference>
<dbReference type="EMBL" id="JBGBPQ010000020">
    <property type="protein sequence ID" value="KAL1504091.1"/>
    <property type="molecule type" value="Genomic_DNA"/>
</dbReference>
<comment type="similarity">
    <text evidence="2">Belongs to the SLC29A/ENT transporter (TC 2.A.57) family.</text>
</comment>
<feature type="transmembrane region" description="Helical" evidence="8">
    <location>
        <begin position="441"/>
        <end position="464"/>
    </location>
</feature>
<dbReference type="InterPro" id="IPR002259">
    <property type="entry name" value="Eqnu_transpt"/>
</dbReference>
<feature type="transmembrane region" description="Helical" evidence="8">
    <location>
        <begin position="231"/>
        <end position="250"/>
    </location>
</feature>
<dbReference type="GO" id="GO:0015205">
    <property type="term" value="F:nucleobase transmembrane transporter activity"/>
    <property type="evidence" value="ECO:0007669"/>
    <property type="project" value="TreeGrafter"/>
</dbReference>
<dbReference type="PANTHER" id="PTHR10332:SF88">
    <property type="entry name" value="EQUILIBRATIVE NUCLEOSIDE TRANSPORTER 1, ISOFORM A"/>
    <property type="match status" value="1"/>
</dbReference>
<reference evidence="9 10" key="1">
    <citation type="journal article" date="2024" name="Science">
        <title>Giant polyketide synthase enzymes in the biosynthesis of giant marine polyether toxins.</title>
        <authorList>
            <person name="Fallon T.R."/>
            <person name="Shende V.V."/>
            <person name="Wierzbicki I.H."/>
            <person name="Pendleton A.L."/>
            <person name="Watervoot N.F."/>
            <person name="Auber R.P."/>
            <person name="Gonzalez D.J."/>
            <person name="Wisecaver J.H."/>
            <person name="Moore B.S."/>
        </authorList>
    </citation>
    <scope>NUCLEOTIDE SEQUENCE [LARGE SCALE GENOMIC DNA]</scope>
    <source>
        <strain evidence="9 10">12B1</strain>
    </source>
</reference>